<dbReference type="Pfam" id="PF01757">
    <property type="entry name" value="Acyl_transf_3"/>
    <property type="match status" value="1"/>
</dbReference>
<feature type="transmembrane region" description="Helical" evidence="1">
    <location>
        <begin position="22"/>
        <end position="41"/>
    </location>
</feature>
<feature type="transmembrane region" description="Helical" evidence="1">
    <location>
        <begin position="285"/>
        <end position="306"/>
    </location>
</feature>
<accession>A0A2T0TNG1</accession>
<evidence type="ECO:0000256" key="1">
    <source>
        <dbReference type="SAM" id="Phobius"/>
    </source>
</evidence>
<feature type="transmembrane region" description="Helical" evidence="1">
    <location>
        <begin position="186"/>
        <end position="208"/>
    </location>
</feature>
<dbReference type="GO" id="GO:0016747">
    <property type="term" value="F:acyltransferase activity, transferring groups other than amino-acyl groups"/>
    <property type="evidence" value="ECO:0007669"/>
    <property type="project" value="InterPro"/>
</dbReference>
<feature type="transmembrane region" description="Helical" evidence="1">
    <location>
        <begin position="61"/>
        <end position="84"/>
    </location>
</feature>
<evidence type="ECO:0000313" key="4">
    <source>
        <dbReference type="Proteomes" id="UP000238375"/>
    </source>
</evidence>
<dbReference type="RefSeq" id="WP_106135829.1">
    <property type="nucleotide sequence ID" value="NZ_PVTE01000001.1"/>
</dbReference>
<feature type="transmembrane region" description="Helical" evidence="1">
    <location>
        <begin position="144"/>
        <end position="166"/>
    </location>
</feature>
<keyword evidence="1" id="KW-0472">Membrane</keyword>
<proteinExistence type="predicted"/>
<feature type="transmembrane region" description="Helical" evidence="1">
    <location>
        <begin position="104"/>
        <end position="124"/>
    </location>
</feature>
<dbReference type="EMBL" id="PVTE01000001">
    <property type="protein sequence ID" value="PRY47068.1"/>
    <property type="molecule type" value="Genomic_DNA"/>
</dbReference>
<keyword evidence="1" id="KW-0812">Transmembrane</keyword>
<dbReference type="Proteomes" id="UP000238375">
    <property type="component" value="Unassembled WGS sequence"/>
</dbReference>
<feature type="transmembrane region" description="Helical" evidence="1">
    <location>
        <begin position="326"/>
        <end position="348"/>
    </location>
</feature>
<name>A0A2T0TNG1_9BACT</name>
<feature type="transmembrane region" description="Helical" evidence="1">
    <location>
        <begin position="214"/>
        <end position="231"/>
    </location>
</feature>
<evidence type="ECO:0000313" key="3">
    <source>
        <dbReference type="EMBL" id="PRY47068.1"/>
    </source>
</evidence>
<keyword evidence="4" id="KW-1185">Reference proteome</keyword>
<dbReference type="OrthoDB" id="5446016at2"/>
<keyword evidence="3" id="KW-0012">Acyltransferase</keyword>
<dbReference type="AlphaFoldDB" id="A0A2T0TNG1"/>
<keyword evidence="3" id="KW-0808">Transferase</keyword>
<feature type="transmembrane region" description="Helical" evidence="1">
    <location>
        <begin position="251"/>
        <end position="273"/>
    </location>
</feature>
<dbReference type="PANTHER" id="PTHR36927">
    <property type="entry name" value="BLR4337 PROTEIN"/>
    <property type="match status" value="1"/>
</dbReference>
<dbReference type="PANTHER" id="PTHR36927:SF4">
    <property type="entry name" value="BLR5718 PROTEIN"/>
    <property type="match status" value="1"/>
</dbReference>
<feature type="transmembrane region" description="Helical" evidence="1">
    <location>
        <begin position="354"/>
        <end position="373"/>
    </location>
</feature>
<protein>
    <submittedName>
        <fullName evidence="3">Acyltransferase-like protein</fullName>
    </submittedName>
</protein>
<feature type="domain" description="Acyltransferase 3" evidence="2">
    <location>
        <begin position="17"/>
        <end position="368"/>
    </location>
</feature>
<sequence length="382" mass="42329">MSAPTTVSPVTSRPAKINYLDYTRVVLTLLVILHHVCITYGAPGGWYFRQPTTQLAARFGLTLFVATNQSFFMGLFFLLSAYFVEPAYQRKGAVGFMTDRLKRLGIPLVFYALVLSPIINFLVYRYGQRQAVSFGQFLMGYDGWFDTGVLWFVAALLVFALVYVLLRQRYALKYTVNPPSMRGILLFAVAVGVVSFLVRLLFPVGWVVPGLGFQLSYFPQYIALFAVGILARQNQWLAGLSRRQGRQFGWLALGFVGIGFPLLFVVSMALGLSMDSFSGGWNGQSLLLCLWEQLAGLSICVALLSYGKYHWDRPHAFLDQLARSAYSTYVFHPLIVVGLSVLVAGLPLDPLGKLSLVAPLAIIGSFLTGRLVLAIPKADTIF</sequence>
<evidence type="ECO:0000259" key="2">
    <source>
        <dbReference type="Pfam" id="PF01757"/>
    </source>
</evidence>
<keyword evidence="1" id="KW-1133">Transmembrane helix</keyword>
<gene>
    <name evidence="3" type="ORF">CLV58_101132</name>
</gene>
<comment type="caution">
    <text evidence="3">The sequence shown here is derived from an EMBL/GenBank/DDBJ whole genome shotgun (WGS) entry which is preliminary data.</text>
</comment>
<organism evidence="3 4">
    <name type="scientific">Spirosoma oryzae</name>
    <dbReference type="NCBI Taxonomy" id="1469603"/>
    <lineage>
        <taxon>Bacteria</taxon>
        <taxon>Pseudomonadati</taxon>
        <taxon>Bacteroidota</taxon>
        <taxon>Cytophagia</taxon>
        <taxon>Cytophagales</taxon>
        <taxon>Cytophagaceae</taxon>
        <taxon>Spirosoma</taxon>
    </lineage>
</organism>
<reference evidence="3 4" key="1">
    <citation type="submission" date="2018-03" db="EMBL/GenBank/DDBJ databases">
        <title>Genomic Encyclopedia of Archaeal and Bacterial Type Strains, Phase II (KMG-II): from individual species to whole genera.</title>
        <authorList>
            <person name="Goeker M."/>
        </authorList>
    </citation>
    <scope>NUCLEOTIDE SEQUENCE [LARGE SCALE GENOMIC DNA]</scope>
    <source>
        <strain evidence="3 4">DSM 28354</strain>
    </source>
</reference>
<dbReference type="InterPro" id="IPR002656">
    <property type="entry name" value="Acyl_transf_3_dom"/>
</dbReference>
<dbReference type="InterPro" id="IPR050623">
    <property type="entry name" value="Glucan_succinyl_AcylTrfase"/>
</dbReference>